<accession>B8HU82</accession>
<dbReference type="InterPro" id="IPR002310">
    <property type="entry name" value="Gly-tRNA_ligase_asu"/>
</dbReference>
<dbReference type="GO" id="GO:0005829">
    <property type="term" value="C:cytosol"/>
    <property type="evidence" value="ECO:0007669"/>
    <property type="project" value="TreeGrafter"/>
</dbReference>
<dbReference type="InterPro" id="IPR006194">
    <property type="entry name" value="Gly-tRNA-synth_heterodimer"/>
</dbReference>
<keyword evidence="5" id="KW-0067">ATP-binding</keyword>
<dbReference type="STRING" id="395961.Cyan7425_2064"/>
<dbReference type="PANTHER" id="PTHR30075:SF2">
    <property type="entry name" value="GLYCINE--TRNA LIGASE, CHLOROPLASTIC_MITOCHONDRIAL 2"/>
    <property type="match status" value="1"/>
</dbReference>
<dbReference type="KEGG" id="cyn:Cyan7425_2064"/>
<dbReference type="EC" id="6.1.1.14" evidence="2"/>
<dbReference type="AlphaFoldDB" id="B8HU82"/>
<dbReference type="HOGENOM" id="CLU_205539_0_0_3"/>
<evidence type="ECO:0000313" key="9">
    <source>
        <dbReference type="EMBL" id="ACL44427.1"/>
    </source>
</evidence>
<dbReference type="GO" id="GO:0006426">
    <property type="term" value="P:glycyl-tRNA aminoacylation"/>
    <property type="evidence" value="ECO:0007669"/>
    <property type="project" value="InterPro"/>
</dbReference>
<keyword evidence="6" id="KW-0648">Protein biosynthesis</keyword>
<dbReference type="InterPro" id="IPR045864">
    <property type="entry name" value="aa-tRNA-synth_II/BPL/LPL"/>
</dbReference>
<comment type="similarity">
    <text evidence="1">Belongs to the class-II aminoacyl-tRNA synthetase family.</text>
</comment>
<dbReference type="SUPFAM" id="SSF55681">
    <property type="entry name" value="Class II aaRS and biotin synthetases"/>
    <property type="match status" value="1"/>
</dbReference>
<evidence type="ECO:0000256" key="1">
    <source>
        <dbReference type="ARBA" id="ARBA00008226"/>
    </source>
</evidence>
<protein>
    <recommendedName>
        <fullName evidence="2">glycine--tRNA ligase</fullName>
        <ecNumber evidence="2">6.1.1.14</ecNumber>
    </recommendedName>
</protein>
<sequence>MNFQSVIATLNQFWSDRGCLIVQPYDTEKGAGTKSPHTFLRAIGTAPWINCYLESLDWPRQELLL</sequence>
<keyword evidence="4" id="KW-0547">Nucleotide-binding</keyword>
<dbReference type="GO" id="GO:0004820">
    <property type="term" value="F:glycine-tRNA ligase activity"/>
    <property type="evidence" value="ECO:0007669"/>
    <property type="project" value="UniProtKB-EC"/>
</dbReference>
<evidence type="ECO:0000256" key="5">
    <source>
        <dbReference type="ARBA" id="ARBA00022840"/>
    </source>
</evidence>
<evidence type="ECO:0000256" key="3">
    <source>
        <dbReference type="ARBA" id="ARBA00022598"/>
    </source>
</evidence>
<evidence type="ECO:0000256" key="8">
    <source>
        <dbReference type="ARBA" id="ARBA00047937"/>
    </source>
</evidence>
<dbReference type="PANTHER" id="PTHR30075">
    <property type="entry name" value="GLYCYL-TRNA SYNTHETASE"/>
    <property type="match status" value="1"/>
</dbReference>
<keyword evidence="7 9" id="KW-0030">Aminoacyl-tRNA synthetase</keyword>
<dbReference type="Pfam" id="PF02091">
    <property type="entry name" value="tRNA-synt_2e"/>
    <property type="match status" value="1"/>
</dbReference>
<organism evidence="9">
    <name type="scientific">Cyanothece sp. (strain PCC 7425 / ATCC 29141)</name>
    <dbReference type="NCBI Taxonomy" id="395961"/>
    <lineage>
        <taxon>Bacteria</taxon>
        <taxon>Bacillati</taxon>
        <taxon>Cyanobacteriota</taxon>
        <taxon>Cyanophyceae</taxon>
        <taxon>Gomontiellales</taxon>
        <taxon>Cyanothecaceae</taxon>
        <taxon>Cyanothece</taxon>
    </lineage>
</organism>
<dbReference type="GO" id="GO:0005524">
    <property type="term" value="F:ATP binding"/>
    <property type="evidence" value="ECO:0007669"/>
    <property type="project" value="UniProtKB-KW"/>
</dbReference>
<dbReference type="PROSITE" id="PS50861">
    <property type="entry name" value="AA_TRNA_LIGASE_II_GLYAB"/>
    <property type="match status" value="1"/>
</dbReference>
<evidence type="ECO:0000256" key="7">
    <source>
        <dbReference type="ARBA" id="ARBA00023146"/>
    </source>
</evidence>
<comment type="catalytic activity">
    <reaction evidence="8">
        <text>tRNA(Gly) + glycine + ATP = glycyl-tRNA(Gly) + AMP + diphosphate</text>
        <dbReference type="Rhea" id="RHEA:16013"/>
        <dbReference type="Rhea" id="RHEA-COMP:9664"/>
        <dbReference type="Rhea" id="RHEA-COMP:9683"/>
        <dbReference type="ChEBI" id="CHEBI:30616"/>
        <dbReference type="ChEBI" id="CHEBI:33019"/>
        <dbReference type="ChEBI" id="CHEBI:57305"/>
        <dbReference type="ChEBI" id="CHEBI:78442"/>
        <dbReference type="ChEBI" id="CHEBI:78522"/>
        <dbReference type="ChEBI" id="CHEBI:456215"/>
        <dbReference type="EC" id="6.1.1.14"/>
    </reaction>
</comment>
<keyword evidence="3" id="KW-0436">Ligase</keyword>
<name>B8HU82_CYAP4</name>
<evidence type="ECO:0000256" key="4">
    <source>
        <dbReference type="ARBA" id="ARBA00022741"/>
    </source>
</evidence>
<gene>
    <name evidence="9" type="ordered locus">Cyan7425_2064</name>
</gene>
<dbReference type="eggNOG" id="COG0752">
    <property type="taxonomic scope" value="Bacteria"/>
</dbReference>
<evidence type="ECO:0000256" key="2">
    <source>
        <dbReference type="ARBA" id="ARBA00012829"/>
    </source>
</evidence>
<evidence type="ECO:0000256" key="6">
    <source>
        <dbReference type="ARBA" id="ARBA00022917"/>
    </source>
</evidence>
<dbReference type="EMBL" id="CP001344">
    <property type="protein sequence ID" value="ACL44427.1"/>
    <property type="molecule type" value="Genomic_DNA"/>
</dbReference>
<dbReference type="Gene3D" id="3.30.930.10">
    <property type="entry name" value="Bira Bifunctional Protein, Domain 2"/>
    <property type="match status" value="1"/>
</dbReference>
<reference evidence="9" key="1">
    <citation type="submission" date="2009-01" db="EMBL/GenBank/DDBJ databases">
        <title>Complete sequence of chromosome Cyanothece sp. PCC 7425.</title>
        <authorList>
            <consortium name="US DOE Joint Genome Institute"/>
            <person name="Lucas S."/>
            <person name="Copeland A."/>
            <person name="Lapidus A."/>
            <person name="Glavina del Rio T."/>
            <person name="Dalin E."/>
            <person name="Tice H."/>
            <person name="Bruce D."/>
            <person name="Goodwin L."/>
            <person name="Pitluck S."/>
            <person name="Sims D."/>
            <person name="Meineke L."/>
            <person name="Brettin T."/>
            <person name="Detter J.C."/>
            <person name="Han C."/>
            <person name="Larimer F."/>
            <person name="Land M."/>
            <person name="Hauser L."/>
            <person name="Kyrpides N."/>
            <person name="Ovchinnikova G."/>
            <person name="Liberton M."/>
            <person name="Stoeckel J."/>
            <person name="Banerjee A."/>
            <person name="Singh A."/>
            <person name="Page L."/>
            <person name="Sato H."/>
            <person name="Zhao L."/>
            <person name="Sherman L."/>
            <person name="Pakrasi H."/>
            <person name="Richardson P."/>
        </authorList>
    </citation>
    <scope>NUCLEOTIDE SEQUENCE</scope>
    <source>
        <strain evidence="9">PCC 7425</strain>
    </source>
</reference>
<proteinExistence type="inferred from homology"/>